<dbReference type="Proteomes" id="UP000230233">
    <property type="component" value="Unassembled WGS sequence"/>
</dbReference>
<gene>
    <name evidence="1" type="ORF">B9Z55_027358</name>
</gene>
<comment type="caution">
    <text evidence="1">The sequence shown here is derived from an EMBL/GenBank/DDBJ whole genome shotgun (WGS) entry which is preliminary data.</text>
</comment>
<dbReference type="AlphaFoldDB" id="A0A2G5SGA4"/>
<organism evidence="1 2">
    <name type="scientific">Caenorhabditis nigoni</name>
    <dbReference type="NCBI Taxonomy" id="1611254"/>
    <lineage>
        <taxon>Eukaryota</taxon>
        <taxon>Metazoa</taxon>
        <taxon>Ecdysozoa</taxon>
        <taxon>Nematoda</taxon>
        <taxon>Chromadorea</taxon>
        <taxon>Rhabditida</taxon>
        <taxon>Rhabditina</taxon>
        <taxon>Rhabditomorpha</taxon>
        <taxon>Rhabditoidea</taxon>
        <taxon>Rhabditidae</taxon>
        <taxon>Peloderinae</taxon>
        <taxon>Caenorhabditis</taxon>
    </lineage>
</organism>
<sequence length="145" mass="16687">MTPIRPTVVPPAVFFSNLPAGYMDPPSPYARLFEGRIVVLGDDGPSAFYQYADRLRTVRKAPWPQAWKSHRWILWCDPLLHRLHSIWKAFIWTSLKVHSHPQKGSTGAAEARQTTKGSSKWWKSIWTGRTMYLPPAVVLQRHLQV</sequence>
<evidence type="ECO:0000313" key="1">
    <source>
        <dbReference type="EMBL" id="PIC14057.1"/>
    </source>
</evidence>
<reference evidence="2" key="1">
    <citation type="submission" date="2017-10" db="EMBL/GenBank/DDBJ databases">
        <title>Rapid genome shrinkage in a self-fertile nematode reveals novel sperm competition proteins.</title>
        <authorList>
            <person name="Yin D."/>
            <person name="Schwarz E.M."/>
            <person name="Thomas C.G."/>
            <person name="Felde R.L."/>
            <person name="Korf I.F."/>
            <person name="Cutter A.D."/>
            <person name="Schartner C.M."/>
            <person name="Ralston E.J."/>
            <person name="Meyer B.J."/>
            <person name="Haag E.S."/>
        </authorList>
    </citation>
    <scope>NUCLEOTIDE SEQUENCE [LARGE SCALE GENOMIC DNA]</scope>
    <source>
        <strain evidence="2">JU1422</strain>
    </source>
</reference>
<proteinExistence type="predicted"/>
<name>A0A2G5SGA4_9PELO</name>
<evidence type="ECO:0000313" key="2">
    <source>
        <dbReference type="Proteomes" id="UP000230233"/>
    </source>
</evidence>
<dbReference type="EMBL" id="PDUG01000009">
    <property type="protein sequence ID" value="PIC14057.1"/>
    <property type="molecule type" value="Genomic_DNA"/>
</dbReference>
<keyword evidence="2" id="KW-1185">Reference proteome</keyword>
<protein>
    <submittedName>
        <fullName evidence="1">Uncharacterized protein</fullName>
    </submittedName>
</protein>
<accession>A0A2G5SGA4</accession>